<dbReference type="Gene3D" id="2.60.40.10">
    <property type="entry name" value="Immunoglobulins"/>
    <property type="match status" value="2"/>
</dbReference>
<dbReference type="InterPro" id="IPR036573">
    <property type="entry name" value="CBM_sf_5/12"/>
</dbReference>
<dbReference type="CDD" id="cd12215">
    <property type="entry name" value="ChiC_BD"/>
    <property type="match status" value="1"/>
</dbReference>
<dbReference type="InterPro" id="IPR000601">
    <property type="entry name" value="PKD_dom"/>
</dbReference>
<dbReference type="InterPro" id="IPR009003">
    <property type="entry name" value="Peptidase_S1_PA"/>
</dbReference>
<dbReference type="SMART" id="SM00089">
    <property type="entry name" value="PKD"/>
    <property type="match status" value="2"/>
</dbReference>
<dbReference type="PANTHER" id="PTHR36234:SF5">
    <property type="entry name" value="LYSYL ENDOPEPTIDASE"/>
    <property type="match status" value="1"/>
</dbReference>
<evidence type="ECO:0000259" key="3">
    <source>
        <dbReference type="PROSITE" id="PS50093"/>
    </source>
</evidence>
<gene>
    <name evidence="4" type="ORF">N478_00500</name>
</gene>
<dbReference type="InterPro" id="IPR035986">
    <property type="entry name" value="PKD_dom_sf"/>
</dbReference>
<dbReference type="PATRIC" id="fig|1365257.3.peg.102"/>
<dbReference type="AlphaFoldDB" id="A0A162BWW0"/>
<dbReference type="SUPFAM" id="SSF50494">
    <property type="entry name" value="Trypsin-like serine proteases"/>
    <property type="match status" value="1"/>
</dbReference>
<comment type="caution">
    <text evidence="4">The sequence shown here is derived from an EMBL/GenBank/DDBJ whole genome shotgun (WGS) entry which is preliminary data.</text>
</comment>
<dbReference type="Pfam" id="PF18911">
    <property type="entry name" value="PKD_4"/>
    <property type="match status" value="2"/>
</dbReference>
<dbReference type="Pfam" id="PF02839">
    <property type="entry name" value="CBM_5_12"/>
    <property type="match status" value="1"/>
</dbReference>
<feature type="chain" id="PRO_5007832259" description="PKD domain-containing protein" evidence="2">
    <location>
        <begin position="25"/>
        <end position="627"/>
    </location>
</feature>
<dbReference type="Gene3D" id="2.10.10.20">
    <property type="entry name" value="Carbohydrate-binding module superfamily 5/12"/>
    <property type="match status" value="1"/>
</dbReference>
<dbReference type="SMART" id="SM00495">
    <property type="entry name" value="ChtBD3"/>
    <property type="match status" value="1"/>
</dbReference>
<feature type="domain" description="PKD" evidence="3">
    <location>
        <begin position="441"/>
        <end position="487"/>
    </location>
</feature>
<dbReference type="InterPro" id="IPR022409">
    <property type="entry name" value="PKD/Chitinase_dom"/>
</dbReference>
<dbReference type="Gene3D" id="2.40.10.10">
    <property type="entry name" value="Trypsin-like serine proteases"/>
    <property type="match status" value="2"/>
</dbReference>
<name>A0A162BWW0_9GAMM</name>
<dbReference type="InterPro" id="IPR043504">
    <property type="entry name" value="Peptidase_S1_PA_chymotrypsin"/>
</dbReference>
<dbReference type="SUPFAM" id="SSF51055">
    <property type="entry name" value="Carbohydrate binding domain"/>
    <property type="match status" value="1"/>
</dbReference>
<dbReference type="GO" id="GO:0005576">
    <property type="term" value="C:extracellular region"/>
    <property type="evidence" value="ECO:0007669"/>
    <property type="project" value="InterPro"/>
</dbReference>
<organism evidence="4 5">
    <name type="scientific">Pseudoalteromonas luteoviolacea S4060-1</name>
    <dbReference type="NCBI Taxonomy" id="1365257"/>
    <lineage>
        <taxon>Bacteria</taxon>
        <taxon>Pseudomonadati</taxon>
        <taxon>Pseudomonadota</taxon>
        <taxon>Gammaproteobacteria</taxon>
        <taxon>Alteromonadales</taxon>
        <taxon>Pseudoalteromonadaceae</taxon>
        <taxon>Pseudoalteromonas</taxon>
    </lineage>
</organism>
<dbReference type="CDD" id="cd00146">
    <property type="entry name" value="PKD"/>
    <property type="match status" value="2"/>
</dbReference>
<keyword evidence="1" id="KW-0378">Hydrolase</keyword>
<keyword evidence="2" id="KW-0732">Signal</keyword>
<dbReference type="Pfam" id="PF13365">
    <property type="entry name" value="Trypsin_2"/>
    <property type="match status" value="1"/>
</dbReference>
<dbReference type="InterPro" id="IPR003610">
    <property type="entry name" value="CBM5/12"/>
</dbReference>
<dbReference type="SUPFAM" id="SSF49299">
    <property type="entry name" value="PKD domain"/>
    <property type="match status" value="2"/>
</dbReference>
<evidence type="ECO:0000313" key="4">
    <source>
        <dbReference type="EMBL" id="KZN70416.1"/>
    </source>
</evidence>
<dbReference type="GO" id="GO:0030246">
    <property type="term" value="F:carbohydrate binding"/>
    <property type="evidence" value="ECO:0007669"/>
    <property type="project" value="InterPro"/>
</dbReference>
<dbReference type="InterPro" id="IPR013783">
    <property type="entry name" value="Ig-like_fold"/>
</dbReference>
<dbReference type="GO" id="GO:0005975">
    <property type="term" value="P:carbohydrate metabolic process"/>
    <property type="evidence" value="ECO:0007669"/>
    <property type="project" value="InterPro"/>
</dbReference>
<evidence type="ECO:0000313" key="5">
    <source>
        <dbReference type="Proteomes" id="UP000076661"/>
    </source>
</evidence>
<evidence type="ECO:0000256" key="2">
    <source>
        <dbReference type="SAM" id="SignalP"/>
    </source>
</evidence>
<dbReference type="GO" id="GO:0004553">
    <property type="term" value="F:hydrolase activity, hydrolyzing O-glycosyl compounds"/>
    <property type="evidence" value="ECO:0007669"/>
    <property type="project" value="InterPro"/>
</dbReference>
<dbReference type="RefSeq" id="WP_063379551.1">
    <property type="nucleotide sequence ID" value="NZ_AUXX01000001.1"/>
</dbReference>
<sequence>MTSCKVIKSMLPACALFLATNLQASPFENQQKEIVAEAVPYQMALSLNHALNSATGQFEHIIHHPNANFIKVNFAKLDLPAGAYLQISDIEGRETYRYDQNDSDVSSAMSVSADTVKLKLVVPNPSLWQSHHGIEIDNFFAGYPESEIAAKVQSLAADLIEPKSTCGINERRDVACWESTHPVEFERSRPVARLLIGGRSLCTAWRVGSSNHMFTNNHCFDTAAEAKNVEVWFNYQRTACGTGEPNATVKVKGDQLLATDYSLDYTLFTVQEFDKIKRFGHFGLDVTSQTLGQRIYIPQHGSGNPKELAIESDQNETGYCQIDQTVTAGRGSNTDMGYKCDTIGGSSGSPVLSAEHNNVIALHHYGNSTQCTTKLNRGTRIELIWPKVSSHFGGVVPVGDNGHVGNTPPTADIQVNCNQLTCTFDASGSSDVDGSIANVAWQFGDGSVASQTRVDHTFAQAGTYQVSLVVTDNEGATGTVTKSVSVTDGTNQAPVAGFTHSANNLTVSFSDSSTDDTGVVGYAWQFGDGSTSQSQNPVHTYGAAGSYSVSLTVTDGAGKQDTLTRTIEVTAGSGCNVPAWDSGTVYLKGDQASQNGNVYEAKWWTRGQSPADNSTQWAVWKWIKACN</sequence>
<protein>
    <recommendedName>
        <fullName evidence="3">PKD domain-containing protein</fullName>
    </recommendedName>
</protein>
<dbReference type="EMBL" id="AUXX01000001">
    <property type="protein sequence ID" value="KZN70416.1"/>
    <property type="molecule type" value="Genomic_DNA"/>
</dbReference>
<feature type="signal peptide" evidence="2">
    <location>
        <begin position="1"/>
        <end position="24"/>
    </location>
</feature>
<feature type="domain" description="PKD" evidence="3">
    <location>
        <begin position="490"/>
        <end position="571"/>
    </location>
</feature>
<dbReference type="PROSITE" id="PS50093">
    <property type="entry name" value="PKD"/>
    <property type="match status" value="2"/>
</dbReference>
<accession>A0A162BWW0</accession>
<dbReference type="PANTHER" id="PTHR36234">
    <property type="entry name" value="LYSYL ENDOPEPTIDASE"/>
    <property type="match status" value="1"/>
</dbReference>
<proteinExistence type="predicted"/>
<evidence type="ECO:0000256" key="1">
    <source>
        <dbReference type="ARBA" id="ARBA00022801"/>
    </source>
</evidence>
<dbReference type="Proteomes" id="UP000076661">
    <property type="component" value="Unassembled WGS sequence"/>
</dbReference>
<reference evidence="4 5" key="1">
    <citation type="submission" date="2013-07" db="EMBL/GenBank/DDBJ databases">
        <title>Comparative Genomic and Metabolomic Analysis of Twelve Strains of Pseudoalteromonas luteoviolacea.</title>
        <authorList>
            <person name="Vynne N.G."/>
            <person name="Mansson M."/>
            <person name="Gram L."/>
        </authorList>
    </citation>
    <scope>NUCLEOTIDE SEQUENCE [LARGE SCALE GENOMIC DNA]</scope>
    <source>
        <strain evidence="4 5">S4060-1</strain>
    </source>
</reference>